<dbReference type="GO" id="GO:0009378">
    <property type="term" value="F:four-way junction helicase activity"/>
    <property type="evidence" value="ECO:0007669"/>
    <property type="project" value="TreeGrafter"/>
</dbReference>
<comment type="similarity">
    <text evidence="1">Belongs to the helicase family. RecQ subfamily.</text>
</comment>
<comment type="caution">
    <text evidence="4">The sequence shown here is derived from an EMBL/GenBank/DDBJ whole genome shotgun (WGS) entry which is preliminary data.</text>
</comment>
<dbReference type="GO" id="GO:0005694">
    <property type="term" value="C:chromosome"/>
    <property type="evidence" value="ECO:0007669"/>
    <property type="project" value="TreeGrafter"/>
</dbReference>
<keyword evidence="4" id="KW-0067">ATP-binding</keyword>
<dbReference type="Proteomes" id="UP000078397">
    <property type="component" value="Unassembled WGS sequence"/>
</dbReference>
<dbReference type="GO" id="GO:0043138">
    <property type="term" value="F:3'-5' DNA helicase activity"/>
    <property type="evidence" value="ECO:0007669"/>
    <property type="project" value="TreeGrafter"/>
</dbReference>
<dbReference type="GO" id="GO:0005524">
    <property type="term" value="F:ATP binding"/>
    <property type="evidence" value="ECO:0007669"/>
    <property type="project" value="InterPro"/>
</dbReference>
<dbReference type="InterPro" id="IPR011545">
    <property type="entry name" value="DEAD/DEAH_box_helicase_dom"/>
</dbReference>
<dbReference type="EMBL" id="LSBJ02000001">
    <property type="protein sequence ID" value="OAQ71909.1"/>
    <property type="molecule type" value="Genomic_DNA"/>
</dbReference>
<proteinExistence type="inferred from homology"/>
<dbReference type="SMART" id="SM00487">
    <property type="entry name" value="DEXDc"/>
    <property type="match status" value="1"/>
</dbReference>
<organism evidence="4 5">
    <name type="scientific">Pochonia chlamydosporia 170</name>
    <dbReference type="NCBI Taxonomy" id="1380566"/>
    <lineage>
        <taxon>Eukaryota</taxon>
        <taxon>Fungi</taxon>
        <taxon>Dikarya</taxon>
        <taxon>Ascomycota</taxon>
        <taxon>Pezizomycotina</taxon>
        <taxon>Sordariomycetes</taxon>
        <taxon>Hypocreomycetidae</taxon>
        <taxon>Hypocreales</taxon>
        <taxon>Clavicipitaceae</taxon>
        <taxon>Pochonia</taxon>
    </lineage>
</organism>
<dbReference type="PANTHER" id="PTHR13710">
    <property type="entry name" value="DNA HELICASE RECQ FAMILY MEMBER"/>
    <property type="match status" value="1"/>
</dbReference>
<dbReference type="InterPro" id="IPR014001">
    <property type="entry name" value="Helicase_ATP-bd"/>
</dbReference>
<feature type="region of interest" description="Disordered" evidence="2">
    <location>
        <begin position="195"/>
        <end position="223"/>
    </location>
</feature>
<dbReference type="Gene3D" id="3.40.50.300">
    <property type="entry name" value="P-loop containing nucleotide triphosphate hydrolases"/>
    <property type="match status" value="1"/>
</dbReference>
<dbReference type="GO" id="GO:0003676">
    <property type="term" value="F:nucleic acid binding"/>
    <property type="evidence" value="ECO:0007669"/>
    <property type="project" value="InterPro"/>
</dbReference>
<dbReference type="PANTHER" id="PTHR13710:SF154">
    <property type="entry name" value="RECQ HELICASE, PUTATIVE (AFU_ORTHOLOGUE AFUA_6G14720)-RELATED"/>
    <property type="match status" value="1"/>
</dbReference>
<name>A0A179G439_METCM</name>
<dbReference type="PROSITE" id="PS51192">
    <property type="entry name" value="HELICASE_ATP_BIND_1"/>
    <property type="match status" value="1"/>
</dbReference>
<keyword evidence="4" id="KW-0347">Helicase</keyword>
<dbReference type="AlphaFoldDB" id="A0A179G439"/>
<evidence type="ECO:0000313" key="4">
    <source>
        <dbReference type="EMBL" id="OAQ71909.1"/>
    </source>
</evidence>
<dbReference type="KEGG" id="pchm:VFPPC_15042"/>
<protein>
    <submittedName>
        <fullName evidence="4">DNA helicase, ATP-dependent, RecQ type</fullName>
    </submittedName>
</protein>
<gene>
    <name evidence="4" type="ORF">VFPPC_15042</name>
</gene>
<dbReference type="InterPro" id="IPR027417">
    <property type="entry name" value="P-loop_NTPase"/>
</dbReference>
<sequence>MKAIRGTGRMVARFLPDRIGRMMVAYIAWLLPAERTLRRKCKLPEPREECLEFLWRNGNSKCWGTERLSSIMTRMLQAEIKMRLGVGRYRVMAIEFGRRIRGLVIRQIDGMAGDDEDEEGLEMDQMTGEALDVRGSWNIVWDLQSTHSTKMARLHYAVHVGMPNGLTPEMIENFRGISHLWHQFLMEGDEGRAGWKRKAAGDESTGARKKSKKGRPDKEENERHMVEGLRTLMGPGSTWRPGKQRECMEKILALHGEESAICVLPTGAGKSLLFMVPAIMRGGGTNVVVVPFAALMTDMVDKARRMGVDVIEFRPSVNSERECLPRAARMVVVSADTVSVPSLLAYVDGLKEDGLLQRIFIDEAHTAITDASYRVRLTQLKGLTRFERPIVLLTATLPVTFERWFREELLADGAETIRERTTKLNCRYEVEQVKPGPVSQPQLRGHLSGVSCSRN</sequence>
<dbReference type="Pfam" id="PF00270">
    <property type="entry name" value="DEAD"/>
    <property type="match status" value="1"/>
</dbReference>
<accession>A0A179G439</accession>
<keyword evidence="5" id="KW-1185">Reference proteome</keyword>
<feature type="compositionally biased region" description="Basic and acidic residues" evidence="2">
    <location>
        <begin position="214"/>
        <end position="223"/>
    </location>
</feature>
<keyword evidence="4" id="KW-0547">Nucleotide-binding</keyword>
<feature type="domain" description="Helicase ATP-binding" evidence="3">
    <location>
        <begin position="251"/>
        <end position="415"/>
    </location>
</feature>
<dbReference type="SUPFAM" id="SSF52540">
    <property type="entry name" value="P-loop containing nucleoside triphosphate hydrolases"/>
    <property type="match status" value="1"/>
</dbReference>
<reference evidence="4 5" key="1">
    <citation type="journal article" date="2016" name="PLoS Pathog.">
        <title>Biosynthesis of antibiotic leucinostatins in bio-control fungus Purpureocillium lilacinum and their inhibition on phytophthora revealed by genome mining.</title>
        <authorList>
            <person name="Wang G."/>
            <person name="Liu Z."/>
            <person name="Lin R."/>
            <person name="Li E."/>
            <person name="Mao Z."/>
            <person name="Ling J."/>
            <person name="Yang Y."/>
            <person name="Yin W.B."/>
            <person name="Xie B."/>
        </authorList>
    </citation>
    <scope>NUCLEOTIDE SEQUENCE [LARGE SCALE GENOMIC DNA]</scope>
    <source>
        <strain evidence="4">170</strain>
    </source>
</reference>
<keyword evidence="4" id="KW-0378">Hydrolase</keyword>
<evidence type="ECO:0000313" key="5">
    <source>
        <dbReference type="Proteomes" id="UP000078397"/>
    </source>
</evidence>
<dbReference type="GO" id="GO:0005737">
    <property type="term" value="C:cytoplasm"/>
    <property type="evidence" value="ECO:0007669"/>
    <property type="project" value="TreeGrafter"/>
</dbReference>
<evidence type="ECO:0000256" key="1">
    <source>
        <dbReference type="ARBA" id="ARBA00005446"/>
    </source>
</evidence>
<dbReference type="GeneID" id="28856789"/>
<evidence type="ECO:0000259" key="3">
    <source>
        <dbReference type="PROSITE" id="PS51192"/>
    </source>
</evidence>
<dbReference type="RefSeq" id="XP_018147992.1">
    <property type="nucleotide sequence ID" value="XM_018292795.2"/>
</dbReference>
<evidence type="ECO:0000256" key="2">
    <source>
        <dbReference type="SAM" id="MobiDB-lite"/>
    </source>
</evidence>
<dbReference type="STRING" id="1380566.A0A179G439"/>
<dbReference type="GO" id="GO:0000724">
    <property type="term" value="P:double-strand break repair via homologous recombination"/>
    <property type="evidence" value="ECO:0007669"/>
    <property type="project" value="TreeGrafter"/>
</dbReference>
<dbReference type="OrthoDB" id="3522001at2759"/>